<dbReference type="InParanoid" id="A0A2H3CKV9"/>
<dbReference type="STRING" id="47427.A0A2H3CKV9"/>
<dbReference type="Proteomes" id="UP000217790">
    <property type="component" value="Unassembled WGS sequence"/>
</dbReference>
<organism evidence="2 3">
    <name type="scientific">Armillaria gallica</name>
    <name type="common">Bulbous honey fungus</name>
    <name type="synonym">Armillaria bulbosa</name>
    <dbReference type="NCBI Taxonomy" id="47427"/>
    <lineage>
        <taxon>Eukaryota</taxon>
        <taxon>Fungi</taxon>
        <taxon>Dikarya</taxon>
        <taxon>Basidiomycota</taxon>
        <taxon>Agaricomycotina</taxon>
        <taxon>Agaricomycetes</taxon>
        <taxon>Agaricomycetidae</taxon>
        <taxon>Agaricales</taxon>
        <taxon>Marasmiineae</taxon>
        <taxon>Physalacriaceae</taxon>
        <taxon>Armillaria</taxon>
    </lineage>
</organism>
<feature type="region of interest" description="Disordered" evidence="1">
    <location>
        <begin position="1"/>
        <end position="26"/>
    </location>
</feature>
<feature type="region of interest" description="Disordered" evidence="1">
    <location>
        <begin position="211"/>
        <end position="231"/>
    </location>
</feature>
<reference evidence="3" key="1">
    <citation type="journal article" date="2017" name="Nat. Ecol. Evol.">
        <title>Genome expansion and lineage-specific genetic innovations in the forest pathogenic fungi Armillaria.</title>
        <authorList>
            <person name="Sipos G."/>
            <person name="Prasanna A.N."/>
            <person name="Walter M.C."/>
            <person name="O'Connor E."/>
            <person name="Balint B."/>
            <person name="Krizsan K."/>
            <person name="Kiss B."/>
            <person name="Hess J."/>
            <person name="Varga T."/>
            <person name="Slot J."/>
            <person name="Riley R."/>
            <person name="Boka B."/>
            <person name="Rigling D."/>
            <person name="Barry K."/>
            <person name="Lee J."/>
            <person name="Mihaltcheva S."/>
            <person name="LaButti K."/>
            <person name="Lipzen A."/>
            <person name="Waldron R."/>
            <person name="Moloney N.M."/>
            <person name="Sperisen C."/>
            <person name="Kredics L."/>
            <person name="Vagvoelgyi C."/>
            <person name="Patrignani A."/>
            <person name="Fitzpatrick D."/>
            <person name="Nagy I."/>
            <person name="Doyle S."/>
            <person name="Anderson J.B."/>
            <person name="Grigoriev I.V."/>
            <person name="Gueldener U."/>
            <person name="Muensterkoetter M."/>
            <person name="Nagy L.G."/>
        </authorList>
    </citation>
    <scope>NUCLEOTIDE SEQUENCE [LARGE SCALE GENOMIC DNA]</scope>
    <source>
        <strain evidence="3">Ar21-2</strain>
    </source>
</reference>
<accession>A0A2H3CKV9</accession>
<feature type="compositionally biased region" description="Basic and acidic residues" evidence="1">
    <location>
        <begin position="1"/>
        <end position="10"/>
    </location>
</feature>
<dbReference type="EMBL" id="KZ293759">
    <property type="protein sequence ID" value="PBK79822.1"/>
    <property type="molecule type" value="Genomic_DNA"/>
</dbReference>
<evidence type="ECO:0000313" key="2">
    <source>
        <dbReference type="EMBL" id="PBK79822.1"/>
    </source>
</evidence>
<sequence>MSKERRRGGENECGLAPSAPSPKKSHVMVSMIIRHVARQRCRPLSTQEKPSLFRRIKDDIDETKSCGILPSFGPKPTLANWVATSTLRDWNIRSNRTQGQAFKDADYGEGMAHAEDTGQRYIQDHPIILPFVVLLPPPFLPSTIILPGPLRRQPEAHIQSVRDALPYLRKAYELLERLKIQHLTDEDGDEDEDNSHTEFLEEDDAWLVKDGLDGLGADERGGSCASTEVAT</sequence>
<evidence type="ECO:0000256" key="1">
    <source>
        <dbReference type="SAM" id="MobiDB-lite"/>
    </source>
</evidence>
<proteinExistence type="predicted"/>
<gene>
    <name evidence="2" type="ORF">ARMGADRAFT_1040533</name>
</gene>
<dbReference type="AlphaFoldDB" id="A0A2H3CKV9"/>
<feature type="compositionally biased region" description="Basic and acidic residues" evidence="1">
    <location>
        <begin position="211"/>
        <end position="221"/>
    </location>
</feature>
<keyword evidence="3" id="KW-1185">Reference proteome</keyword>
<name>A0A2H3CKV9_ARMGA</name>
<evidence type="ECO:0000313" key="3">
    <source>
        <dbReference type="Proteomes" id="UP000217790"/>
    </source>
</evidence>
<protein>
    <submittedName>
        <fullName evidence="2">Uncharacterized protein</fullName>
    </submittedName>
</protein>
<dbReference type="OrthoDB" id="73691at2759"/>